<keyword evidence="3" id="KW-1185">Reference proteome</keyword>
<dbReference type="RefSeq" id="WP_065966628.1">
    <property type="nucleotide sequence ID" value="NZ_ASQP01000469.1"/>
</dbReference>
<dbReference type="EMBL" id="ASQP01000469">
    <property type="protein sequence ID" value="OMI34369.1"/>
    <property type="molecule type" value="Genomic_DNA"/>
</dbReference>
<name>A0A1R1S8C8_9ACTN</name>
<reference evidence="2 3" key="1">
    <citation type="submission" date="2013-05" db="EMBL/GenBank/DDBJ databases">
        <title>Genome sequence of Streptomyces sparsogenes DSM 40356.</title>
        <authorList>
            <person name="Coyne S."/>
            <person name="Seebeck F.P."/>
        </authorList>
    </citation>
    <scope>NUCLEOTIDE SEQUENCE [LARGE SCALE GENOMIC DNA]</scope>
    <source>
        <strain evidence="2 3">DSM 40356</strain>
    </source>
</reference>
<evidence type="ECO:0000313" key="3">
    <source>
        <dbReference type="Proteomes" id="UP000186168"/>
    </source>
</evidence>
<dbReference type="STRING" id="67365.GCA_001704635_01777"/>
<organism evidence="2 3">
    <name type="scientific">Streptomyces sparsogenes DSM 40356</name>
    <dbReference type="NCBI Taxonomy" id="1331668"/>
    <lineage>
        <taxon>Bacteria</taxon>
        <taxon>Bacillati</taxon>
        <taxon>Actinomycetota</taxon>
        <taxon>Actinomycetes</taxon>
        <taxon>Kitasatosporales</taxon>
        <taxon>Streptomycetaceae</taxon>
        <taxon>Streptomyces</taxon>
    </lineage>
</organism>
<dbReference type="Proteomes" id="UP000186168">
    <property type="component" value="Unassembled WGS sequence"/>
</dbReference>
<dbReference type="AlphaFoldDB" id="A0A1R1S8C8"/>
<feature type="region of interest" description="Disordered" evidence="1">
    <location>
        <begin position="100"/>
        <end position="120"/>
    </location>
</feature>
<dbReference type="GeneID" id="96746710"/>
<proteinExistence type="predicted"/>
<sequence length="120" mass="12907">MPTTKAALDAAKEEAAAQELEADGGEYVTVALAGYDGVTKDVRALPNTRWRSSALRALNQGDFDGFFALVLHQDDYELYEELDPTAEGIGNFAEAVVRASGESLGKSSGPSRSSRPTRRR</sequence>
<accession>A0A1R1S8C8</accession>
<protein>
    <submittedName>
        <fullName evidence="2">Uncharacterized protein</fullName>
    </submittedName>
</protein>
<evidence type="ECO:0000313" key="2">
    <source>
        <dbReference type="EMBL" id="OMI34369.1"/>
    </source>
</evidence>
<comment type="caution">
    <text evidence="2">The sequence shown here is derived from an EMBL/GenBank/DDBJ whole genome shotgun (WGS) entry which is preliminary data.</text>
</comment>
<evidence type="ECO:0000256" key="1">
    <source>
        <dbReference type="SAM" id="MobiDB-lite"/>
    </source>
</evidence>
<gene>
    <name evidence="2" type="ORF">SPAR_36336</name>
</gene>